<keyword evidence="1" id="KW-0547">Nucleotide-binding</keyword>
<dbReference type="RefSeq" id="WP_257636445.1">
    <property type="nucleotide sequence ID" value="NZ_JANIIC010000131.1"/>
</dbReference>
<dbReference type="SUPFAM" id="SSF56059">
    <property type="entry name" value="Glutathione synthetase ATP-binding domain-like"/>
    <property type="match status" value="1"/>
</dbReference>
<feature type="domain" description="ATP-grasp" evidence="2">
    <location>
        <begin position="174"/>
        <end position="379"/>
    </location>
</feature>
<dbReference type="PROSITE" id="PS50975">
    <property type="entry name" value="ATP_GRASP"/>
    <property type="match status" value="1"/>
</dbReference>
<evidence type="ECO:0000313" key="3">
    <source>
        <dbReference type="EMBL" id="MCQ8836406.1"/>
    </source>
</evidence>
<dbReference type="GO" id="GO:0005524">
    <property type="term" value="F:ATP binding"/>
    <property type="evidence" value="ECO:0007669"/>
    <property type="project" value="UniProtKB-UniRule"/>
</dbReference>
<gene>
    <name evidence="3" type="ORF">NQU54_47310</name>
</gene>
<dbReference type="Proteomes" id="UP001142400">
    <property type="component" value="Unassembled WGS sequence"/>
</dbReference>
<dbReference type="GO" id="GO:0046872">
    <property type="term" value="F:metal ion binding"/>
    <property type="evidence" value="ECO:0007669"/>
    <property type="project" value="InterPro"/>
</dbReference>
<accession>A0A9X2M7A9</accession>
<organism evidence="3 4">
    <name type="scientific">Streptomyces malaysiensis subsp. samsunensis</name>
    <dbReference type="NCBI Taxonomy" id="459658"/>
    <lineage>
        <taxon>Bacteria</taxon>
        <taxon>Bacillati</taxon>
        <taxon>Actinomycetota</taxon>
        <taxon>Actinomycetes</taxon>
        <taxon>Kitasatosporales</taxon>
        <taxon>Streptomycetaceae</taxon>
        <taxon>Streptomyces</taxon>
        <taxon>Streptomyces violaceusniger group</taxon>
    </lineage>
</organism>
<protein>
    <submittedName>
        <fullName evidence="3">ATP-grasp domain-containing protein</fullName>
    </submittedName>
</protein>
<keyword evidence="1" id="KW-0067">ATP-binding</keyword>
<evidence type="ECO:0000313" key="4">
    <source>
        <dbReference type="Proteomes" id="UP001142400"/>
    </source>
</evidence>
<keyword evidence="4" id="KW-1185">Reference proteome</keyword>
<dbReference type="Gene3D" id="3.30.470.20">
    <property type="entry name" value="ATP-grasp fold, B domain"/>
    <property type="match status" value="1"/>
</dbReference>
<dbReference type="Pfam" id="PF02655">
    <property type="entry name" value="ATP-grasp_3"/>
    <property type="match status" value="1"/>
</dbReference>
<reference evidence="3" key="1">
    <citation type="submission" date="2022-06" db="EMBL/GenBank/DDBJ databases">
        <title>WGS of actinobacteria.</title>
        <authorList>
            <person name="Thawai C."/>
        </authorList>
    </citation>
    <scope>NUCLEOTIDE SEQUENCE</scope>
    <source>
        <strain evidence="3">DSM 42010</strain>
    </source>
</reference>
<comment type="caution">
    <text evidence="3">The sequence shown here is derived from an EMBL/GenBank/DDBJ whole genome shotgun (WGS) entry which is preliminary data.</text>
</comment>
<evidence type="ECO:0000259" key="2">
    <source>
        <dbReference type="PROSITE" id="PS50975"/>
    </source>
</evidence>
<name>A0A9X2M7A9_STRMQ</name>
<proteinExistence type="predicted"/>
<dbReference type="AlphaFoldDB" id="A0A9X2M7A9"/>
<dbReference type="InterPro" id="IPR011761">
    <property type="entry name" value="ATP-grasp"/>
</dbReference>
<dbReference type="EMBL" id="JANIIC010000131">
    <property type="protein sequence ID" value="MCQ8836406.1"/>
    <property type="molecule type" value="Genomic_DNA"/>
</dbReference>
<evidence type="ECO:0000256" key="1">
    <source>
        <dbReference type="PROSITE-ProRule" id="PRU00409"/>
    </source>
</evidence>
<sequence>MTVQPSLPHPSAALKGGSGEIPTLCVSNAVDTLRGIAQRAPEVEAEAIISSCFAQQDQAIFWRPVEKLIITSTPITGLDWQTEFLGLQGIQNDSPRSSSGSLFADILYDLRLMARIARHAGEGRQLRLIPHTTTSDLWAFAAAMRRNFDVTVELPESSEDQRLRDLLDTKSGLRDLAVGAGLANGPCRVAQGEHCRNTQQVVTAVAEMQAAGRSCIVKADKGEASVGLLLFQPGDSEDKIVRALEGSPFYGDDLIVVEEYITGEGVVFPSVEYIVPDTDSAPYLTHACEMLFDSPTQLMGNVTSRSLANQAWHRHLLAGGQAIAEELQRRGYRGHFGIDAVARADGEVFMLDLNARRTGSTHLHDFGLQFFGPEYLTSWAVGNFDFPGLPEGLTVKEVVSLLGPLVRSPPHARSGVVPCELSGLAKGRFGTVIYASSMAEFHHLVRQVHERIQQG</sequence>
<dbReference type="InterPro" id="IPR003806">
    <property type="entry name" value="ATP-grasp_PylC-type"/>
</dbReference>